<comment type="caution">
    <text evidence="1">The sequence shown here is derived from an EMBL/GenBank/DDBJ whole genome shotgun (WGS) entry which is preliminary data.</text>
</comment>
<organism evidence="1 2">
    <name type="scientific">Racocetra persica</name>
    <dbReference type="NCBI Taxonomy" id="160502"/>
    <lineage>
        <taxon>Eukaryota</taxon>
        <taxon>Fungi</taxon>
        <taxon>Fungi incertae sedis</taxon>
        <taxon>Mucoromycota</taxon>
        <taxon>Glomeromycotina</taxon>
        <taxon>Glomeromycetes</taxon>
        <taxon>Diversisporales</taxon>
        <taxon>Gigasporaceae</taxon>
        <taxon>Racocetra</taxon>
    </lineage>
</organism>
<protein>
    <submittedName>
        <fullName evidence="1">24244_t:CDS:1</fullName>
    </submittedName>
</protein>
<feature type="non-terminal residue" evidence="1">
    <location>
        <position position="91"/>
    </location>
</feature>
<dbReference type="EMBL" id="CAJVQC010081738">
    <property type="protein sequence ID" value="CAG8819014.1"/>
    <property type="molecule type" value="Genomic_DNA"/>
</dbReference>
<dbReference type="Proteomes" id="UP000789920">
    <property type="component" value="Unassembled WGS sequence"/>
</dbReference>
<name>A0ACA9RZ89_9GLOM</name>
<evidence type="ECO:0000313" key="2">
    <source>
        <dbReference type="Proteomes" id="UP000789920"/>
    </source>
</evidence>
<proteinExistence type="predicted"/>
<accession>A0ACA9RZ89</accession>
<keyword evidence="2" id="KW-1185">Reference proteome</keyword>
<sequence>MSNEPVQAEGTSQYLGKQWLERAIKEGLIRCIDYGRFQKIKDKSEGGFGKVSSAELISGGIKLTVALKSIKSLEYSQNDDNEKGYKEFIKE</sequence>
<reference evidence="1" key="1">
    <citation type="submission" date="2021-06" db="EMBL/GenBank/DDBJ databases">
        <authorList>
            <person name="Kallberg Y."/>
            <person name="Tangrot J."/>
            <person name="Rosling A."/>
        </authorList>
    </citation>
    <scope>NUCLEOTIDE SEQUENCE</scope>
    <source>
        <strain evidence="1">MA461A</strain>
    </source>
</reference>
<evidence type="ECO:0000313" key="1">
    <source>
        <dbReference type="EMBL" id="CAG8819014.1"/>
    </source>
</evidence>
<gene>
    <name evidence="1" type="ORF">RPERSI_LOCUS25036</name>
</gene>